<evidence type="ECO:0000313" key="1">
    <source>
        <dbReference type="EMBL" id="BCE75693.1"/>
    </source>
</evidence>
<sequence>MDGGQLIQDVDSVLQIFKLELEPVEKDNALLVLTDNRTGAHYCECHVRAEKLVSLGTTDVPLDPNHPDYRANRELTDDDAFDAMRRDALERRSFSNIVAEYIPSEGEERPLKIIGGQHRFTAIKQALQSGINELHGLKVYFGLDMNQRLDVQLISNTNITVSGALTDRLKETFRGPNLREWCQTVGLLKEGQDFGDTKTRGGPFTVDLARTFIENFYSGQKIKLKGFANTETTPYLYKSGQDDSRWQKFLDDHPDIWKDKKLKAAGEQFARLVAAQRNAFAKKKGVADFSEKALNGAVLSAWAFAAGVFQGHPQRLKRHYAIADHTGHDPLNVAVLAKGRHKTDKDNYRGLGYRTDARERAQMVELFEIISGSGDKINAKSVNAAIYARFAKQALLDAKRTRGG</sequence>
<protein>
    <submittedName>
        <fullName evidence="1">Uncharacterized protein</fullName>
    </submittedName>
</protein>
<gene>
    <name evidence="1" type="ORF">XF8B_58040</name>
</gene>
<organism evidence="1">
    <name type="scientific">Bradyrhizobium diazoefficiens</name>
    <dbReference type="NCBI Taxonomy" id="1355477"/>
    <lineage>
        <taxon>Bacteria</taxon>
        <taxon>Pseudomonadati</taxon>
        <taxon>Pseudomonadota</taxon>
        <taxon>Alphaproteobacteria</taxon>
        <taxon>Hyphomicrobiales</taxon>
        <taxon>Nitrobacteraceae</taxon>
        <taxon>Bradyrhizobium</taxon>
    </lineage>
</organism>
<reference evidence="1" key="1">
    <citation type="submission" date="2020-05" db="EMBL/GenBank/DDBJ databases">
        <title>Complete genome sequence of Bradyrhizobium diazoefficiens XF8 isolated from soybean nodule.</title>
        <authorList>
            <person name="Noda R."/>
            <person name="Kakizaki K."/>
            <person name="Minamisawa K."/>
        </authorList>
    </citation>
    <scope>NUCLEOTIDE SEQUENCE</scope>
    <source>
        <strain evidence="1">XF8</strain>
    </source>
</reference>
<dbReference type="AlphaFoldDB" id="A0A810BJA7"/>
<accession>A0A810BJA7</accession>
<proteinExistence type="predicted"/>
<name>A0A810BJA7_9BRAD</name>
<dbReference type="EMBL" id="AP023097">
    <property type="protein sequence ID" value="BCE75693.1"/>
    <property type="molecule type" value="Genomic_DNA"/>
</dbReference>